<dbReference type="EMBL" id="CALNXI010001044">
    <property type="protein sequence ID" value="CAH3152888.1"/>
    <property type="molecule type" value="Genomic_DNA"/>
</dbReference>
<accession>A0ABN8PZZ8</accession>
<reference evidence="2 3" key="1">
    <citation type="submission" date="2022-05" db="EMBL/GenBank/DDBJ databases">
        <authorList>
            <consortium name="Genoscope - CEA"/>
            <person name="William W."/>
        </authorList>
    </citation>
    <scope>NUCLEOTIDE SEQUENCE [LARGE SCALE GENOMIC DNA]</scope>
</reference>
<proteinExistence type="predicted"/>
<dbReference type="Proteomes" id="UP001159427">
    <property type="component" value="Unassembled WGS sequence"/>
</dbReference>
<feature type="compositionally biased region" description="Polar residues" evidence="1">
    <location>
        <begin position="41"/>
        <end position="58"/>
    </location>
</feature>
<organism evidence="2 3">
    <name type="scientific">Porites evermanni</name>
    <dbReference type="NCBI Taxonomy" id="104178"/>
    <lineage>
        <taxon>Eukaryota</taxon>
        <taxon>Metazoa</taxon>
        <taxon>Cnidaria</taxon>
        <taxon>Anthozoa</taxon>
        <taxon>Hexacorallia</taxon>
        <taxon>Scleractinia</taxon>
        <taxon>Fungiina</taxon>
        <taxon>Poritidae</taxon>
        <taxon>Porites</taxon>
    </lineage>
</organism>
<comment type="caution">
    <text evidence="2">The sequence shown here is derived from an EMBL/GenBank/DDBJ whole genome shotgun (WGS) entry which is preliminary data.</text>
</comment>
<evidence type="ECO:0000313" key="3">
    <source>
        <dbReference type="Proteomes" id="UP001159427"/>
    </source>
</evidence>
<sequence length="201" mass="23177">MASVAKRKHRRRAVHRGQRPELKLNWCSYEGCQGIYEESETPQWSAMPSNVTDTSSTKTMEEHEGPSTSTPSEENKDEDDDTGVEYTLQENFFTSANPTTDRHRWLIAFYNHLNLPDGERKARNRLQHAAHIKTILEDLDPHGSDLEVLSRGEGYIVLTDWVDLKMHILKTGTINAYLGMYQKFLTFVVEERVARNEFFAT</sequence>
<evidence type="ECO:0000256" key="1">
    <source>
        <dbReference type="SAM" id="MobiDB-lite"/>
    </source>
</evidence>
<name>A0ABN8PZZ8_9CNID</name>
<evidence type="ECO:0000313" key="2">
    <source>
        <dbReference type="EMBL" id="CAH3152888.1"/>
    </source>
</evidence>
<gene>
    <name evidence="2" type="ORF">PEVE_00000921</name>
</gene>
<protein>
    <submittedName>
        <fullName evidence="2">Uncharacterized protein</fullName>
    </submittedName>
</protein>
<keyword evidence="3" id="KW-1185">Reference proteome</keyword>
<feature type="region of interest" description="Disordered" evidence="1">
    <location>
        <begin position="39"/>
        <end position="81"/>
    </location>
</feature>